<dbReference type="InterPro" id="IPR050903">
    <property type="entry name" value="Bact_Chemotaxis_MeTrfase"/>
</dbReference>
<proteinExistence type="predicted"/>
<dbReference type="InterPro" id="IPR036804">
    <property type="entry name" value="CheR_N_sf"/>
</dbReference>
<dbReference type="Gene3D" id="1.10.155.10">
    <property type="entry name" value="Chemotaxis receptor methyltransferase CheR, N-terminal domain"/>
    <property type="match status" value="1"/>
</dbReference>
<dbReference type="PRINTS" id="PR00996">
    <property type="entry name" value="CHERMTFRASE"/>
</dbReference>
<evidence type="ECO:0000313" key="8">
    <source>
        <dbReference type="EMBL" id="MDT8329473.1"/>
    </source>
</evidence>
<evidence type="ECO:0000256" key="5">
    <source>
        <dbReference type="ARBA" id="ARBA00022691"/>
    </source>
</evidence>
<evidence type="ECO:0000259" key="6">
    <source>
        <dbReference type="PROSITE" id="PS50123"/>
    </source>
</evidence>
<dbReference type="EMBL" id="JAVVDO010000001">
    <property type="protein sequence ID" value="MDT8329473.1"/>
    <property type="molecule type" value="Genomic_DNA"/>
</dbReference>
<dbReference type="InterPro" id="IPR000780">
    <property type="entry name" value="CheR_MeTrfase"/>
</dbReference>
<dbReference type="InterPro" id="IPR022642">
    <property type="entry name" value="CheR_C"/>
</dbReference>
<accession>A0A1L7ACY9</accession>
<dbReference type="PROSITE" id="PS50123">
    <property type="entry name" value="CHER"/>
    <property type="match status" value="1"/>
</dbReference>
<dbReference type="InterPro" id="IPR022641">
    <property type="entry name" value="CheR_N"/>
</dbReference>
<keyword evidence="10" id="KW-1185">Reference proteome</keyword>
<dbReference type="KEGG" id="rgi:RGI145_05685"/>
<reference evidence="8 10" key="2">
    <citation type="journal article" date="2019" name="Microb. Pathog.">
        <title>Comparison of VITEK 2, MALDI-TOF MS, 16S rRNA gene sequencing, and whole-genome sequencing for identification of Roseomonas mucosa.</title>
        <authorList>
            <person name="Rudolph W.W."/>
            <person name="Gunzer F."/>
            <person name="Trauth M."/>
            <person name="Bunk B."/>
            <person name="Bigge R."/>
            <person name="Schrottner P."/>
        </authorList>
    </citation>
    <scope>NUCLEOTIDE SEQUENCE [LARGE SCALE GENOMIC DNA]</scope>
    <source>
        <strain evidence="8 10">DSM 103800</strain>
    </source>
</reference>
<dbReference type="PANTHER" id="PTHR24422">
    <property type="entry name" value="CHEMOTAXIS PROTEIN METHYLTRANSFERASE"/>
    <property type="match status" value="1"/>
</dbReference>
<gene>
    <name evidence="7" type="ORF">RGI145_05685</name>
    <name evidence="8" type="ORF">RQ831_00315</name>
</gene>
<evidence type="ECO:0000313" key="7">
    <source>
        <dbReference type="EMBL" id="APT56675.1"/>
    </source>
</evidence>
<dbReference type="SUPFAM" id="SSF53335">
    <property type="entry name" value="S-adenosyl-L-methionine-dependent methyltransferases"/>
    <property type="match status" value="1"/>
</dbReference>
<dbReference type="PANTHER" id="PTHR24422:SF21">
    <property type="entry name" value="CHEMOTAXIS PROTEIN METHYLTRANSFERASE 1"/>
    <property type="match status" value="1"/>
</dbReference>
<name>A0A1L7ACY9_9PROT</name>
<dbReference type="GO" id="GO:0008983">
    <property type="term" value="F:protein-glutamate O-methyltransferase activity"/>
    <property type="evidence" value="ECO:0007669"/>
    <property type="project" value="UniProtKB-EC"/>
</dbReference>
<reference evidence="8" key="3">
    <citation type="submission" date="2023-09" db="EMBL/GenBank/DDBJ databases">
        <authorList>
            <person name="Schober I."/>
            <person name="Bunk B."/>
        </authorList>
    </citation>
    <scope>NUCLEOTIDE SEQUENCE</scope>
    <source>
        <strain evidence="8">DSM 103800</strain>
    </source>
</reference>
<protein>
    <recommendedName>
        <fullName evidence="2">protein-glutamate O-methyltransferase</fullName>
        <ecNumber evidence="2">2.1.1.80</ecNumber>
    </recommendedName>
</protein>
<dbReference type="STRING" id="257708.RGI145_05685"/>
<dbReference type="AlphaFoldDB" id="A0A1L7ACY9"/>
<dbReference type="CDD" id="cd02440">
    <property type="entry name" value="AdoMet_MTases"/>
    <property type="match status" value="1"/>
</dbReference>
<dbReference type="Proteomes" id="UP000185494">
    <property type="component" value="Chromosome 1"/>
</dbReference>
<feature type="domain" description="CheR-type methyltransferase" evidence="6">
    <location>
        <begin position="1"/>
        <end position="253"/>
    </location>
</feature>
<sequence>MTATALSAISALVQARSGIVLGEDKGYMLETRLAPLLRRHGLRDLQLLASRLQAPGAQVLAREVTEALTTNESSFFRDVKPFDHLRRILPELAAARPPGQKLRIWSAACSTGQEAYSIAMILDELRGRLGGRDCEILGTDLSREVVARAQEGSFSQFEVQRGLPIQMLVKHFRQEGSRWRASPELRARVRFAEGNLLEDLRGLGRFDVIFCRNVLIYFDTPTKRRVLEALSGRLAPDGLLYLGGAETVLGVTDGLVPLPGERGPHRLRGAATVPSR</sequence>
<keyword evidence="3" id="KW-0489">Methyltransferase</keyword>
<dbReference type="Gene3D" id="3.40.50.150">
    <property type="entry name" value="Vaccinia Virus protein VP39"/>
    <property type="match status" value="1"/>
</dbReference>
<evidence type="ECO:0000313" key="10">
    <source>
        <dbReference type="Proteomes" id="UP001258945"/>
    </source>
</evidence>
<keyword evidence="5" id="KW-0949">S-adenosyl-L-methionine</keyword>
<evidence type="ECO:0000256" key="2">
    <source>
        <dbReference type="ARBA" id="ARBA00012534"/>
    </source>
</evidence>
<organism evidence="7 9">
    <name type="scientific">Roseomonas gilardii</name>
    <dbReference type="NCBI Taxonomy" id="257708"/>
    <lineage>
        <taxon>Bacteria</taxon>
        <taxon>Pseudomonadati</taxon>
        <taxon>Pseudomonadota</taxon>
        <taxon>Alphaproteobacteria</taxon>
        <taxon>Acetobacterales</taxon>
        <taxon>Roseomonadaceae</taxon>
        <taxon>Roseomonas</taxon>
    </lineage>
</organism>
<dbReference type="RefSeq" id="WP_075797608.1">
    <property type="nucleotide sequence ID" value="NZ_CP015583.1"/>
</dbReference>
<dbReference type="SUPFAM" id="SSF47757">
    <property type="entry name" value="Chemotaxis receptor methyltransferase CheR, N-terminal domain"/>
    <property type="match status" value="1"/>
</dbReference>
<keyword evidence="4" id="KW-0808">Transferase</keyword>
<comment type="catalytic activity">
    <reaction evidence="1">
        <text>L-glutamyl-[protein] + S-adenosyl-L-methionine = [protein]-L-glutamate 5-O-methyl ester + S-adenosyl-L-homocysteine</text>
        <dbReference type="Rhea" id="RHEA:24452"/>
        <dbReference type="Rhea" id="RHEA-COMP:10208"/>
        <dbReference type="Rhea" id="RHEA-COMP:10311"/>
        <dbReference type="ChEBI" id="CHEBI:29973"/>
        <dbReference type="ChEBI" id="CHEBI:57856"/>
        <dbReference type="ChEBI" id="CHEBI:59789"/>
        <dbReference type="ChEBI" id="CHEBI:82795"/>
        <dbReference type="EC" id="2.1.1.80"/>
    </reaction>
</comment>
<reference evidence="7 9" key="1">
    <citation type="submission" date="2016-05" db="EMBL/GenBank/DDBJ databases">
        <title>Complete Genome and Methylome Analysis of Psychrotrophic Bacterial Isolates from Antarctic Lake Untersee.</title>
        <authorList>
            <person name="Fomenkov A."/>
            <person name="Akimov V.N."/>
            <person name="Vasilyeva L.V."/>
            <person name="Andersen D."/>
            <person name="Vincze T."/>
            <person name="Roberts R.J."/>
        </authorList>
    </citation>
    <scope>NUCLEOTIDE SEQUENCE [LARGE SCALE GENOMIC DNA]</scope>
    <source>
        <strain evidence="7 9">U14-5</strain>
    </source>
</reference>
<evidence type="ECO:0000313" key="9">
    <source>
        <dbReference type="Proteomes" id="UP000185494"/>
    </source>
</evidence>
<dbReference type="Pfam" id="PF03705">
    <property type="entry name" value="CheR_N"/>
    <property type="match status" value="1"/>
</dbReference>
<dbReference type="EC" id="2.1.1.80" evidence="2"/>
<dbReference type="SMART" id="SM00138">
    <property type="entry name" value="MeTrc"/>
    <property type="match status" value="1"/>
</dbReference>
<dbReference type="Pfam" id="PF01739">
    <property type="entry name" value="CheR"/>
    <property type="match status" value="1"/>
</dbReference>
<evidence type="ECO:0000256" key="1">
    <source>
        <dbReference type="ARBA" id="ARBA00001541"/>
    </source>
</evidence>
<dbReference type="Proteomes" id="UP001258945">
    <property type="component" value="Unassembled WGS sequence"/>
</dbReference>
<dbReference type="EMBL" id="CP015583">
    <property type="protein sequence ID" value="APT56675.1"/>
    <property type="molecule type" value="Genomic_DNA"/>
</dbReference>
<dbReference type="InterPro" id="IPR029063">
    <property type="entry name" value="SAM-dependent_MTases_sf"/>
</dbReference>
<dbReference type="eggNOG" id="COG1352">
    <property type="taxonomic scope" value="Bacteria"/>
</dbReference>
<evidence type="ECO:0000256" key="3">
    <source>
        <dbReference type="ARBA" id="ARBA00022603"/>
    </source>
</evidence>
<dbReference type="GO" id="GO:0032259">
    <property type="term" value="P:methylation"/>
    <property type="evidence" value="ECO:0007669"/>
    <property type="project" value="UniProtKB-KW"/>
</dbReference>
<evidence type="ECO:0000256" key="4">
    <source>
        <dbReference type="ARBA" id="ARBA00022679"/>
    </source>
</evidence>